<evidence type="ECO:0000313" key="2">
    <source>
        <dbReference type="EMBL" id="MBK1660635.1"/>
    </source>
</evidence>
<organism evidence="2 3">
    <name type="scientific">Paracraurococcus ruber</name>
    <dbReference type="NCBI Taxonomy" id="77675"/>
    <lineage>
        <taxon>Bacteria</taxon>
        <taxon>Pseudomonadati</taxon>
        <taxon>Pseudomonadota</taxon>
        <taxon>Alphaproteobacteria</taxon>
        <taxon>Acetobacterales</taxon>
        <taxon>Roseomonadaceae</taxon>
        <taxon>Paracraurococcus</taxon>
    </lineage>
</organism>
<sequence>MGRRRASAMPGPPIRRGPDQPRNDRPAATLLPGRGLPARPDGVILCGAFPGFSSSQPAWP</sequence>
<name>A0ABS1D1Y7_9PROT</name>
<proteinExistence type="predicted"/>
<feature type="compositionally biased region" description="Basic and acidic residues" evidence="1">
    <location>
        <begin position="16"/>
        <end position="25"/>
    </location>
</feature>
<dbReference type="Proteomes" id="UP000697995">
    <property type="component" value="Unassembled WGS sequence"/>
</dbReference>
<protein>
    <submittedName>
        <fullName evidence="2">Uncharacterized protein</fullName>
    </submittedName>
</protein>
<comment type="caution">
    <text evidence="2">The sequence shown here is derived from an EMBL/GenBank/DDBJ whole genome shotgun (WGS) entry which is preliminary data.</text>
</comment>
<evidence type="ECO:0000313" key="3">
    <source>
        <dbReference type="Proteomes" id="UP000697995"/>
    </source>
</evidence>
<gene>
    <name evidence="2" type="ORF">CKO45_20655</name>
</gene>
<dbReference type="EMBL" id="NRSG01000197">
    <property type="protein sequence ID" value="MBK1660635.1"/>
    <property type="molecule type" value="Genomic_DNA"/>
</dbReference>
<keyword evidence="3" id="KW-1185">Reference proteome</keyword>
<reference evidence="2 3" key="1">
    <citation type="journal article" date="2020" name="Microorganisms">
        <title>Osmotic Adaptation and Compatible Solute Biosynthesis of Phototrophic Bacteria as Revealed from Genome Analyses.</title>
        <authorList>
            <person name="Imhoff J.F."/>
            <person name="Rahn T."/>
            <person name="Kunzel S."/>
            <person name="Keller A."/>
            <person name="Neulinger S.C."/>
        </authorList>
    </citation>
    <scope>NUCLEOTIDE SEQUENCE [LARGE SCALE GENOMIC DNA]</scope>
    <source>
        <strain evidence="2 3">DSM 15382</strain>
    </source>
</reference>
<feature type="region of interest" description="Disordered" evidence="1">
    <location>
        <begin position="1"/>
        <end position="36"/>
    </location>
</feature>
<evidence type="ECO:0000256" key="1">
    <source>
        <dbReference type="SAM" id="MobiDB-lite"/>
    </source>
</evidence>
<accession>A0ABS1D1Y7</accession>